<name>A0AAD6CQ00_9EURO</name>
<dbReference type="EMBL" id="JAQIZZ010000007">
    <property type="protein sequence ID" value="KAJ5532870.1"/>
    <property type="molecule type" value="Genomic_DNA"/>
</dbReference>
<dbReference type="Pfam" id="PF05047">
    <property type="entry name" value="L51_S25_CI-B8"/>
    <property type="match status" value="1"/>
</dbReference>
<dbReference type="GO" id="GO:0005739">
    <property type="term" value="C:mitochondrion"/>
    <property type="evidence" value="ECO:0007669"/>
    <property type="project" value="UniProtKB-SubCell"/>
</dbReference>
<evidence type="ECO:0000256" key="2">
    <source>
        <dbReference type="ARBA" id="ARBA00022980"/>
    </source>
</evidence>
<keyword evidence="4" id="KW-0687">Ribonucleoprotein</keyword>
<evidence type="ECO:0000256" key="4">
    <source>
        <dbReference type="ARBA" id="ARBA00023274"/>
    </source>
</evidence>
<keyword evidence="8" id="KW-1185">Reference proteome</keyword>
<keyword evidence="2" id="KW-0689">Ribosomal protein</keyword>
<reference evidence="7 8" key="1">
    <citation type="journal article" date="2023" name="IMA Fungus">
        <title>Comparative genomic study of the Penicillium genus elucidates a diverse pangenome and 15 lateral gene transfer events.</title>
        <authorList>
            <person name="Petersen C."/>
            <person name="Sorensen T."/>
            <person name="Nielsen M.R."/>
            <person name="Sondergaard T.E."/>
            <person name="Sorensen J.L."/>
            <person name="Fitzpatrick D.A."/>
            <person name="Frisvad J.C."/>
            <person name="Nielsen K.L."/>
        </authorList>
    </citation>
    <scope>NUCLEOTIDE SEQUENCE [LARGE SCALE GENOMIC DNA]</scope>
    <source>
        <strain evidence="7 8">IBT 35679</strain>
    </source>
</reference>
<keyword evidence="3" id="KW-0496">Mitochondrion</keyword>
<dbReference type="InterPro" id="IPR036249">
    <property type="entry name" value="Thioredoxin-like_sf"/>
</dbReference>
<dbReference type="GO" id="GO:1990904">
    <property type="term" value="C:ribonucleoprotein complex"/>
    <property type="evidence" value="ECO:0007669"/>
    <property type="project" value="UniProtKB-KW"/>
</dbReference>
<protein>
    <recommendedName>
        <fullName evidence="6">Ribosomal protein/NADH dehydrogenase domain-containing protein</fullName>
    </recommendedName>
</protein>
<comment type="subcellular location">
    <subcellularLocation>
        <location evidence="1">Mitochondrion</location>
    </subcellularLocation>
</comment>
<organism evidence="7 8">
    <name type="scientific">Penicillium frequentans</name>
    <dbReference type="NCBI Taxonomy" id="3151616"/>
    <lineage>
        <taxon>Eukaryota</taxon>
        <taxon>Fungi</taxon>
        <taxon>Dikarya</taxon>
        <taxon>Ascomycota</taxon>
        <taxon>Pezizomycotina</taxon>
        <taxon>Eurotiomycetes</taxon>
        <taxon>Eurotiomycetidae</taxon>
        <taxon>Eurotiales</taxon>
        <taxon>Aspergillaceae</taxon>
        <taxon>Penicillium</taxon>
    </lineage>
</organism>
<evidence type="ECO:0000256" key="3">
    <source>
        <dbReference type="ARBA" id="ARBA00023128"/>
    </source>
</evidence>
<dbReference type="AlphaFoldDB" id="A0AAD6CQ00"/>
<evidence type="ECO:0000256" key="1">
    <source>
        <dbReference type="ARBA" id="ARBA00004173"/>
    </source>
</evidence>
<evidence type="ECO:0000313" key="7">
    <source>
        <dbReference type="EMBL" id="KAJ5532870.1"/>
    </source>
</evidence>
<dbReference type="Proteomes" id="UP001220324">
    <property type="component" value="Unassembled WGS sequence"/>
</dbReference>
<gene>
    <name evidence="7" type="ORF">N7494_009422</name>
</gene>
<dbReference type="GO" id="GO:0005840">
    <property type="term" value="C:ribosome"/>
    <property type="evidence" value="ECO:0007669"/>
    <property type="project" value="UniProtKB-KW"/>
</dbReference>
<feature type="domain" description="Ribosomal protein/NADH dehydrogenase" evidence="6">
    <location>
        <begin position="49"/>
        <end position="149"/>
    </location>
</feature>
<proteinExistence type="predicted"/>
<keyword evidence="5" id="KW-0175">Coiled coil</keyword>
<comment type="caution">
    <text evidence="7">The sequence shown here is derived from an EMBL/GenBank/DDBJ whole genome shotgun (WGS) entry which is preliminary data.</text>
</comment>
<accession>A0AAD6CQ00</accession>
<dbReference type="PANTHER" id="PTHR13274:SF2">
    <property type="entry name" value="SMALL RIBOSOMAL SUBUNIT PROTEIN MS25"/>
    <property type="match status" value="1"/>
</dbReference>
<dbReference type="SMART" id="SM00916">
    <property type="entry name" value="L51_S25_CI-B8"/>
    <property type="match status" value="1"/>
</dbReference>
<evidence type="ECO:0000313" key="8">
    <source>
        <dbReference type="Proteomes" id="UP001220324"/>
    </source>
</evidence>
<evidence type="ECO:0000259" key="6">
    <source>
        <dbReference type="SMART" id="SM00916"/>
    </source>
</evidence>
<feature type="coiled-coil region" evidence="5">
    <location>
        <begin position="178"/>
        <end position="205"/>
    </location>
</feature>
<dbReference type="InterPro" id="IPR007741">
    <property type="entry name" value="Ribosomal_mL43/mS25/NADH_DH"/>
</dbReference>
<dbReference type="SUPFAM" id="SSF52833">
    <property type="entry name" value="Thioredoxin-like"/>
    <property type="match status" value="1"/>
</dbReference>
<dbReference type="GO" id="GO:0003735">
    <property type="term" value="F:structural constituent of ribosome"/>
    <property type="evidence" value="ECO:0007669"/>
    <property type="project" value="InterPro"/>
</dbReference>
<dbReference type="PANTHER" id="PTHR13274">
    <property type="entry name" value="MITOCHONDRIAL RIBOSOMAL PROTEIN S25"/>
    <property type="match status" value="1"/>
</dbReference>
<evidence type="ECO:0000256" key="5">
    <source>
        <dbReference type="SAM" id="Coils"/>
    </source>
</evidence>
<sequence length="205" mass="22790">MVNFLKRMRKLKTMLDVRVGLGAALFPSQVTATKEFPAVTRLHLTYAKKIYGGHHGARLFWRQCLPRLKYHNPGVSMTVQQTEDQEGPAALTIYFNEQLSSTAAGLASKQLVDKHAPKPEATEKSVVVDLKNLDPKEIWTRVQASTGAADVPPSEEDLAEAKRLAAITEKAVGDRKRISAMRQAKKDQERMLAEARGEVEKLKQG</sequence>
<dbReference type="InterPro" id="IPR040049">
    <property type="entry name" value="Ribosomal_mS25/mL61"/>
</dbReference>
<dbReference type="Gene3D" id="3.40.30.10">
    <property type="entry name" value="Glutaredoxin"/>
    <property type="match status" value="1"/>
</dbReference>